<comment type="function">
    <text evidence="3">Required for rescue of stalled ribosomes mediated by trans-translation. Binds to transfer-messenger RNA (tmRNA), required for stable association of tmRNA with ribosomes. tmRNA and SmpB together mimic tRNA shape, replacing the anticodon stem-loop with SmpB. tmRNA is encoded by the ssrA gene; the 2 termini fold to resemble tRNA(Ala) and it encodes a 'tag peptide', a short internal open reading frame. During trans-translation Ala-aminoacylated tmRNA acts like a tRNA, entering the A-site of stalled ribosomes, displacing the stalled mRNA. The ribosome then switches to translate the ORF on the tmRNA; the nascent peptide is terminated with the 'tag peptide' encoded by the tmRNA and targeted for degradation. The ribosome is freed to recommence translation, which seems to be the essential function of trans-translation.</text>
</comment>
<dbReference type="InterPro" id="IPR000037">
    <property type="entry name" value="SsrA-bd_prot"/>
</dbReference>
<comment type="similarity">
    <text evidence="3">Belongs to the SmpB family.</text>
</comment>
<comment type="subcellular location">
    <subcellularLocation>
        <location evidence="3">Cytoplasm</location>
    </subcellularLocation>
    <text evidence="3">The tmRNA-SmpB complex associates with stalled 70S ribosomes.</text>
</comment>
<dbReference type="PANTHER" id="PTHR30308">
    <property type="entry name" value="TMRNA-BINDING COMPONENT OF TRANS-TRANSLATION TAGGING COMPLEX"/>
    <property type="match status" value="1"/>
</dbReference>
<dbReference type="PANTHER" id="PTHR30308:SF2">
    <property type="entry name" value="SSRA-BINDING PROTEIN"/>
    <property type="match status" value="1"/>
</dbReference>
<reference evidence="6" key="1">
    <citation type="submission" date="2017-09" db="EMBL/GenBank/DDBJ databases">
        <title>Depth-based differentiation of microbial function through sediment-hosted aquifers and enrichment of novel symbionts in the deep terrestrial subsurface.</title>
        <authorList>
            <person name="Probst A.J."/>
            <person name="Ladd B."/>
            <person name="Jarett J.K."/>
            <person name="Geller-Mcgrath D.E."/>
            <person name="Sieber C.M.K."/>
            <person name="Emerson J.B."/>
            <person name="Anantharaman K."/>
            <person name="Thomas B.C."/>
            <person name="Malmstrom R."/>
            <person name="Stieglmeier M."/>
            <person name="Klingl A."/>
            <person name="Woyke T."/>
            <person name="Ryan C.M."/>
            <person name="Banfield J.F."/>
        </authorList>
    </citation>
    <scope>NUCLEOTIDE SEQUENCE [LARGE SCALE GENOMIC DNA]</scope>
</reference>
<dbReference type="Pfam" id="PF01668">
    <property type="entry name" value="SmpB"/>
    <property type="match status" value="1"/>
</dbReference>
<dbReference type="AlphaFoldDB" id="A0A2M7XFP1"/>
<evidence type="ECO:0000313" key="5">
    <source>
        <dbReference type="EMBL" id="PJA46694.1"/>
    </source>
</evidence>
<dbReference type="GO" id="GO:0005829">
    <property type="term" value="C:cytosol"/>
    <property type="evidence" value="ECO:0007669"/>
    <property type="project" value="TreeGrafter"/>
</dbReference>
<dbReference type="InterPro" id="IPR023620">
    <property type="entry name" value="SmpB"/>
</dbReference>
<comment type="caution">
    <text evidence="5">The sequence shown here is derived from an EMBL/GenBank/DDBJ whole genome shotgun (WGS) entry which is preliminary data.</text>
</comment>
<sequence length="147" mass="16593">MGTLAKNRKAHFNYELLENFEGGLVLSGAEVKAAKRGHINMKGAFLSIVNNELWLKNMHIGKFAPAGKQEDYVPTQNRKVLVKRREIKSLTGKADQKGLTIVPISVYTKGDLVKLGFALAKGKKNHEKRDAIKKRDISRHIQEEMKR</sequence>
<dbReference type="NCBIfam" id="TIGR00086">
    <property type="entry name" value="smpB"/>
    <property type="match status" value="1"/>
</dbReference>
<dbReference type="NCBIfam" id="NF003843">
    <property type="entry name" value="PRK05422.1"/>
    <property type="match status" value="1"/>
</dbReference>
<protein>
    <recommendedName>
        <fullName evidence="3">SsrA-binding protein</fullName>
    </recommendedName>
    <alternativeName>
        <fullName evidence="3">Small protein B</fullName>
    </alternativeName>
</protein>
<proteinExistence type="inferred from homology"/>
<dbReference type="SUPFAM" id="SSF74982">
    <property type="entry name" value="Small protein B (SmpB)"/>
    <property type="match status" value="1"/>
</dbReference>
<keyword evidence="1 3" id="KW-0963">Cytoplasm</keyword>
<evidence type="ECO:0000313" key="6">
    <source>
        <dbReference type="Proteomes" id="UP000231263"/>
    </source>
</evidence>
<dbReference type="GO" id="GO:0070930">
    <property type="term" value="P:trans-translation-dependent protein tagging"/>
    <property type="evidence" value="ECO:0007669"/>
    <property type="project" value="TreeGrafter"/>
</dbReference>
<evidence type="ECO:0000256" key="2">
    <source>
        <dbReference type="ARBA" id="ARBA00022884"/>
    </source>
</evidence>
<feature type="region of interest" description="Disordered" evidence="4">
    <location>
        <begin position="128"/>
        <end position="147"/>
    </location>
</feature>
<organism evidence="5 6">
    <name type="scientific">Candidatus Uhrbacteria bacterium CG_4_9_14_3_um_filter_41_35</name>
    <dbReference type="NCBI Taxonomy" id="1975034"/>
    <lineage>
        <taxon>Bacteria</taxon>
        <taxon>Candidatus Uhriibacteriota</taxon>
    </lineage>
</organism>
<dbReference type="Proteomes" id="UP000231263">
    <property type="component" value="Unassembled WGS sequence"/>
</dbReference>
<name>A0A2M7XFP1_9BACT</name>
<dbReference type="HAMAP" id="MF_00023">
    <property type="entry name" value="SmpB"/>
    <property type="match status" value="1"/>
</dbReference>
<gene>
    <name evidence="3" type="primary">smpB</name>
    <name evidence="5" type="ORF">CO173_02915</name>
</gene>
<accession>A0A2M7XFP1</accession>
<keyword evidence="2 3" id="KW-0694">RNA-binding</keyword>
<dbReference type="CDD" id="cd09294">
    <property type="entry name" value="SmpB"/>
    <property type="match status" value="1"/>
</dbReference>
<evidence type="ECO:0000256" key="1">
    <source>
        <dbReference type="ARBA" id="ARBA00022490"/>
    </source>
</evidence>
<dbReference type="GO" id="GO:0070929">
    <property type="term" value="P:trans-translation"/>
    <property type="evidence" value="ECO:0007669"/>
    <property type="project" value="UniProtKB-UniRule"/>
</dbReference>
<dbReference type="EMBL" id="PFWT01000009">
    <property type="protein sequence ID" value="PJA46694.1"/>
    <property type="molecule type" value="Genomic_DNA"/>
</dbReference>
<dbReference type="GO" id="GO:0003723">
    <property type="term" value="F:RNA binding"/>
    <property type="evidence" value="ECO:0007669"/>
    <property type="project" value="UniProtKB-UniRule"/>
</dbReference>
<dbReference type="Gene3D" id="2.40.280.10">
    <property type="match status" value="1"/>
</dbReference>
<evidence type="ECO:0000256" key="4">
    <source>
        <dbReference type="SAM" id="MobiDB-lite"/>
    </source>
</evidence>
<evidence type="ECO:0000256" key="3">
    <source>
        <dbReference type="HAMAP-Rule" id="MF_00023"/>
    </source>
</evidence>